<dbReference type="HOGENOM" id="CLU_155991_4_1_1"/>
<dbReference type="PANTHER" id="PTHR21454:SF31">
    <property type="entry name" value="DIPHTHAMIDE BIOSYNTHESIS PROTEIN 3"/>
    <property type="match status" value="1"/>
</dbReference>
<dbReference type="Pfam" id="PF05207">
    <property type="entry name" value="Zn_ribbon_CSL"/>
    <property type="match status" value="1"/>
</dbReference>
<dbReference type="InterPro" id="IPR044248">
    <property type="entry name" value="DPH3/4-like"/>
</dbReference>
<dbReference type="InterPro" id="IPR007872">
    <property type="entry name" value="DPH_MB_dom"/>
</dbReference>
<reference evidence="10" key="2">
    <citation type="submission" date="2010-04" db="EMBL/GenBank/DDBJ databases">
        <authorList>
            <person name="Buell R."/>
            <person name="Hamilton J."/>
            <person name="Hostetler J."/>
        </authorList>
    </citation>
    <scope>NUCLEOTIDE SEQUENCE [LARGE SCALE GENOMIC DNA]</scope>
    <source>
        <strain evidence="10">DAOM:BR144</strain>
    </source>
</reference>
<proteinExistence type="inferred from homology"/>
<dbReference type="SUPFAM" id="SSF144217">
    <property type="entry name" value="CSL zinc finger"/>
    <property type="match status" value="1"/>
</dbReference>
<dbReference type="Proteomes" id="UP000019132">
    <property type="component" value="Unassembled WGS sequence"/>
</dbReference>
<dbReference type="PANTHER" id="PTHR21454">
    <property type="entry name" value="DPH3 HOMOLOG-RELATED"/>
    <property type="match status" value="1"/>
</dbReference>
<dbReference type="FunFam" id="3.10.660.10:FF:000004">
    <property type="entry name" value="Diphthamide biosynthesis protein 3"/>
    <property type="match status" value="1"/>
</dbReference>
<evidence type="ECO:0000256" key="7">
    <source>
        <dbReference type="ARBA" id="ARBA00048125"/>
    </source>
</evidence>
<evidence type="ECO:0000256" key="1">
    <source>
        <dbReference type="ARBA" id="ARBA00005156"/>
    </source>
</evidence>
<keyword evidence="3" id="KW-0408">Iron</keyword>
<dbReference type="EMBL" id="GL376613">
    <property type="status" value="NOT_ANNOTATED_CDS"/>
    <property type="molecule type" value="Genomic_DNA"/>
</dbReference>
<dbReference type="GO" id="GO:0046872">
    <property type="term" value="F:metal ion binding"/>
    <property type="evidence" value="ECO:0007669"/>
    <property type="project" value="UniProtKB-KW"/>
</dbReference>
<reference evidence="9" key="3">
    <citation type="submission" date="2015-02" db="UniProtKB">
        <authorList>
            <consortium name="EnsemblProtists"/>
        </authorList>
    </citation>
    <scope>IDENTIFICATION</scope>
    <source>
        <strain evidence="9">DAOM BR144</strain>
    </source>
</reference>
<dbReference type="Gene3D" id="3.10.660.10">
    <property type="entry name" value="DPH Zinc finger"/>
    <property type="match status" value="1"/>
</dbReference>
<sequence length="74" mass="8591">MSVYDEVEIEDMEYDAEEQVYYYPCPCGDKFFITLDELYDGEDIATCPSCSLTLRVVFEEDDLPELKDDDGEEP</sequence>
<keyword evidence="10" id="KW-1185">Reference proteome</keyword>
<protein>
    <recommendedName>
        <fullName evidence="6">Diphthamide biosynthesis protein 3</fullName>
    </recommendedName>
</protein>
<evidence type="ECO:0000256" key="3">
    <source>
        <dbReference type="ARBA" id="ARBA00023004"/>
    </source>
</evidence>
<evidence type="ECO:0000256" key="4">
    <source>
        <dbReference type="ARBA" id="ARBA00024032"/>
    </source>
</evidence>
<dbReference type="AlphaFoldDB" id="K3WTP3"/>
<dbReference type="eggNOG" id="KOG2923">
    <property type="taxonomic scope" value="Eukaryota"/>
</dbReference>
<dbReference type="STRING" id="431595.K3WTP3"/>
<name>K3WTP3_GLOUD</name>
<feature type="domain" description="DPH-type MB" evidence="8">
    <location>
        <begin position="3"/>
        <end position="59"/>
    </location>
</feature>
<dbReference type="InterPro" id="IPR036671">
    <property type="entry name" value="DPH_MB_sf"/>
</dbReference>
<accession>K3WTP3</accession>
<comment type="catalytic activity">
    <reaction evidence="7">
        <text>2 [3Fe-4S](0)-[protein] + 2 Fe(2+)-[Dph3] + NADH = 2 [4Fe-4S](1+)-[protein] + 2 [Dph3] + NAD(+) + H(+)</text>
        <dbReference type="Rhea" id="RHEA:71239"/>
        <dbReference type="Rhea" id="RHEA-COMP:17997"/>
        <dbReference type="Rhea" id="RHEA-COMP:17998"/>
        <dbReference type="Rhea" id="RHEA-COMP:18001"/>
        <dbReference type="Rhea" id="RHEA-COMP:18002"/>
        <dbReference type="ChEBI" id="CHEBI:15378"/>
        <dbReference type="ChEBI" id="CHEBI:29033"/>
        <dbReference type="ChEBI" id="CHEBI:33723"/>
        <dbReference type="ChEBI" id="CHEBI:47402"/>
        <dbReference type="ChEBI" id="CHEBI:57540"/>
        <dbReference type="ChEBI" id="CHEBI:57945"/>
        <dbReference type="ChEBI" id="CHEBI:83228"/>
    </reaction>
</comment>
<evidence type="ECO:0000259" key="8">
    <source>
        <dbReference type="PROSITE" id="PS51074"/>
    </source>
</evidence>
<evidence type="ECO:0000313" key="10">
    <source>
        <dbReference type="Proteomes" id="UP000019132"/>
    </source>
</evidence>
<dbReference type="PROSITE" id="PS51074">
    <property type="entry name" value="DPH_MB"/>
    <property type="match status" value="1"/>
</dbReference>
<evidence type="ECO:0000256" key="6">
    <source>
        <dbReference type="ARBA" id="ARBA00041070"/>
    </source>
</evidence>
<reference evidence="10" key="1">
    <citation type="journal article" date="2010" name="Genome Biol.">
        <title>Genome sequence of the necrotrophic plant pathogen Pythium ultimum reveals original pathogenicity mechanisms and effector repertoire.</title>
        <authorList>
            <person name="Levesque C.A."/>
            <person name="Brouwer H."/>
            <person name="Cano L."/>
            <person name="Hamilton J.P."/>
            <person name="Holt C."/>
            <person name="Huitema E."/>
            <person name="Raffaele S."/>
            <person name="Robideau G.P."/>
            <person name="Thines M."/>
            <person name="Win J."/>
            <person name="Zerillo M.M."/>
            <person name="Beakes G.W."/>
            <person name="Boore J.L."/>
            <person name="Busam D."/>
            <person name="Dumas B."/>
            <person name="Ferriera S."/>
            <person name="Fuerstenberg S.I."/>
            <person name="Gachon C.M."/>
            <person name="Gaulin E."/>
            <person name="Govers F."/>
            <person name="Grenville-Briggs L."/>
            <person name="Horner N."/>
            <person name="Hostetler J."/>
            <person name="Jiang R.H."/>
            <person name="Johnson J."/>
            <person name="Krajaejun T."/>
            <person name="Lin H."/>
            <person name="Meijer H.J."/>
            <person name="Moore B."/>
            <person name="Morris P."/>
            <person name="Phuntmart V."/>
            <person name="Puiu D."/>
            <person name="Shetty J."/>
            <person name="Stajich J.E."/>
            <person name="Tripathy S."/>
            <person name="Wawra S."/>
            <person name="van West P."/>
            <person name="Whitty B.R."/>
            <person name="Coutinho P.M."/>
            <person name="Henrissat B."/>
            <person name="Martin F."/>
            <person name="Thomas P.D."/>
            <person name="Tyler B.M."/>
            <person name="De Vries R.P."/>
            <person name="Kamoun S."/>
            <person name="Yandell M."/>
            <person name="Tisserat N."/>
            <person name="Buell C.R."/>
        </authorList>
    </citation>
    <scope>NUCLEOTIDE SEQUENCE</scope>
    <source>
        <strain evidence="10">DAOM:BR144</strain>
    </source>
</reference>
<dbReference type="FunCoup" id="K3WTP3">
    <property type="interactions" value="220"/>
</dbReference>
<dbReference type="OMA" id="IYDPDMF"/>
<dbReference type="InParanoid" id="K3WTP3"/>
<dbReference type="EnsemblProtists" id="PYU1_T008339">
    <property type="protein sequence ID" value="PYU1_T008339"/>
    <property type="gene ID" value="PYU1_G008323"/>
</dbReference>
<evidence type="ECO:0000256" key="5">
    <source>
        <dbReference type="ARBA" id="ARBA00036267"/>
    </source>
</evidence>
<comment type="catalytic activity">
    <reaction evidence="5">
        <text>[3Fe-4S](1+)-[protein] + Fe(2+)-[Dph3] = [3Fe-4S](0)-[protein] + Fe(3+)-[Dph3]</text>
        <dbReference type="Rhea" id="RHEA:71235"/>
        <dbReference type="Rhea" id="RHEA-COMP:17996"/>
        <dbReference type="Rhea" id="RHEA-COMP:17997"/>
        <dbReference type="Rhea" id="RHEA-COMP:18002"/>
        <dbReference type="Rhea" id="RHEA-COMP:18003"/>
        <dbReference type="ChEBI" id="CHEBI:29033"/>
        <dbReference type="ChEBI" id="CHEBI:29034"/>
        <dbReference type="ChEBI" id="CHEBI:33751"/>
        <dbReference type="ChEBI" id="CHEBI:47402"/>
        <dbReference type="ChEBI" id="CHEBI:83228"/>
    </reaction>
</comment>
<evidence type="ECO:0000256" key="2">
    <source>
        <dbReference type="ARBA" id="ARBA00022723"/>
    </source>
</evidence>
<keyword evidence="2" id="KW-0479">Metal-binding</keyword>
<dbReference type="VEuPathDB" id="FungiDB:PYU1_G008323"/>
<dbReference type="GO" id="GO:0017183">
    <property type="term" value="P:protein histidyl modification to diphthamide"/>
    <property type="evidence" value="ECO:0007669"/>
    <property type="project" value="InterPro"/>
</dbReference>
<evidence type="ECO:0000313" key="9">
    <source>
        <dbReference type="EnsemblProtists" id="PYU1_T008339"/>
    </source>
</evidence>
<comment type="similarity">
    <text evidence="4">Belongs to the DPH3 family.</text>
</comment>
<organism evidence="9 10">
    <name type="scientific">Globisporangium ultimum (strain ATCC 200006 / CBS 805.95 / DAOM BR144)</name>
    <name type="common">Pythium ultimum</name>
    <dbReference type="NCBI Taxonomy" id="431595"/>
    <lineage>
        <taxon>Eukaryota</taxon>
        <taxon>Sar</taxon>
        <taxon>Stramenopiles</taxon>
        <taxon>Oomycota</taxon>
        <taxon>Peronosporomycetes</taxon>
        <taxon>Pythiales</taxon>
        <taxon>Pythiaceae</taxon>
        <taxon>Globisporangium</taxon>
    </lineage>
</organism>
<comment type="pathway">
    <text evidence="1">Protein modification; peptidyl-diphthamide biosynthesis.</text>
</comment>